<dbReference type="Proteomes" id="UP001162131">
    <property type="component" value="Unassembled WGS sequence"/>
</dbReference>
<sequence>MSEAPDTILSSILRKRSSHWPYLKRWHSRVFVLDDNFLSYYHPDNLEKPKQKIPRDMIIMVRASPKDPTEFEVYLEQRKIRLRAEDRLEKVAWISALKPSKKYSELHPPPLKHNSVRLEDFVCSLATKQYSFMKDILVARYMKLLTKGFQLFISGVAHKKSVELNSTQRVREAALLRILENYNVRLKQLVFRKLET</sequence>
<dbReference type="AlphaFoldDB" id="A0AAU9JTG8"/>
<keyword evidence="3" id="KW-1185">Reference proteome</keyword>
<gene>
    <name evidence="2" type="ORF">BSTOLATCC_MIC49279</name>
</gene>
<name>A0AAU9JTG8_9CILI</name>
<dbReference type="SMART" id="SM00233">
    <property type="entry name" value="PH"/>
    <property type="match status" value="1"/>
</dbReference>
<protein>
    <recommendedName>
        <fullName evidence="1">PH domain-containing protein</fullName>
    </recommendedName>
</protein>
<reference evidence="2" key="1">
    <citation type="submission" date="2021-09" db="EMBL/GenBank/DDBJ databases">
        <authorList>
            <consortium name="AG Swart"/>
            <person name="Singh M."/>
            <person name="Singh A."/>
            <person name="Seah K."/>
            <person name="Emmerich C."/>
        </authorList>
    </citation>
    <scope>NUCLEOTIDE SEQUENCE</scope>
    <source>
        <strain evidence="2">ATCC30299</strain>
    </source>
</reference>
<feature type="domain" description="PH" evidence="1">
    <location>
        <begin position="6"/>
        <end position="102"/>
    </location>
</feature>
<dbReference type="InterPro" id="IPR001849">
    <property type="entry name" value="PH_domain"/>
</dbReference>
<dbReference type="Gene3D" id="2.30.29.30">
    <property type="entry name" value="Pleckstrin-homology domain (PH domain)/Phosphotyrosine-binding domain (PTB)"/>
    <property type="match status" value="1"/>
</dbReference>
<dbReference type="Pfam" id="PF00169">
    <property type="entry name" value="PH"/>
    <property type="match status" value="1"/>
</dbReference>
<evidence type="ECO:0000259" key="1">
    <source>
        <dbReference type="PROSITE" id="PS50003"/>
    </source>
</evidence>
<comment type="caution">
    <text evidence="2">The sequence shown here is derived from an EMBL/GenBank/DDBJ whole genome shotgun (WGS) entry which is preliminary data.</text>
</comment>
<organism evidence="2 3">
    <name type="scientific">Blepharisma stoltei</name>
    <dbReference type="NCBI Taxonomy" id="1481888"/>
    <lineage>
        <taxon>Eukaryota</taxon>
        <taxon>Sar</taxon>
        <taxon>Alveolata</taxon>
        <taxon>Ciliophora</taxon>
        <taxon>Postciliodesmatophora</taxon>
        <taxon>Heterotrichea</taxon>
        <taxon>Heterotrichida</taxon>
        <taxon>Blepharismidae</taxon>
        <taxon>Blepharisma</taxon>
    </lineage>
</organism>
<proteinExistence type="predicted"/>
<evidence type="ECO:0000313" key="3">
    <source>
        <dbReference type="Proteomes" id="UP001162131"/>
    </source>
</evidence>
<dbReference type="EMBL" id="CAJZBQ010000048">
    <property type="protein sequence ID" value="CAG9329655.1"/>
    <property type="molecule type" value="Genomic_DNA"/>
</dbReference>
<dbReference type="InterPro" id="IPR011993">
    <property type="entry name" value="PH-like_dom_sf"/>
</dbReference>
<accession>A0AAU9JTG8</accession>
<dbReference type="SUPFAM" id="SSF50729">
    <property type="entry name" value="PH domain-like"/>
    <property type="match status" value="1"/>
</dbReference>
<dbReference type="PROSITE" id="PS50003">
    <property type="entry name" value="PH_DOMAIN"/>
    <property type="match status" value="1"/>
</dbReference>
<evidence type="ECO:0000313" key="2">
    <source>
        <dbReference type="EMBL" id="CAG9329655.1"/>
    </source>
</evidence>